<dbReference type="EMBL" id="BMFD01000005">
    <property type="protein sequence ID" value="GGC40630.1"/>
    <property type="molecule type" value="Genomic_DNA"/>
</dbReference>
<dbReference type="PANTHER" id="PTHR43818:SF3">
    <property type="entry name" value="OXIDOREDUCTASE-RELATED"/>
    <property type="match status" value="1"/>
</dbReference>
<dbReference type="RefSeq" id="WP_188442187.1">
    <property type="nucleotide sequence ID" value="NZ_BMFD01000005.1"/>
</dbReference>
<dbReference type="InterPro" id="IPR050463">
    <property type="entry name" value="Gfo/Idh/MocA_oxidrdct_glycsds"/>
</dbReference>
<protein>
    <submittedName>
        <fullName evidence="3">Dehydrogenase</fullName>
    </submittedName>
</protein>
<dbReference type="Pfam" id="PF01408">
    <property type="entry name" value="GFO_IDH_MocA"/>
    <property type="match status" value="1"/>
</dbReference>
<gene>
    <name evidence="3" type="ORF">GCM10010993_19180</name>
</gene>
<evidence type="ECO:0000313" key="3">
    <source>
        <dbReference type="EMBL" id="GGC40630.1"/>
    </source>
</evidence>
<dbReference type="Gene3D" id="3.40.50.720">
    <property type="entry name" value="NAD(P)-binding Rossmann-like Domain"/>
    <property type="match status" value="1"/>
</dbReference>
<feature type="domain" description="Gfo/Idh/MocA-like oxidoreductase bacterial type C-terminal" evidence="2">
    <location>
        <begin position="199"/>
        <end position="289"/>
    </location>
</feature>
<dbReference type="SUPFAM" id="SSF55347">
    <property type="entry name" value="Glyceraldehyde-3-phosphate dehydrogenase-like, C-terminal domain"/>
    <property type="match status" value="1"/>
</dbReference>
<evidence type="ECO:0000259" key="2">
    <source>
        <dbReference type="Pfam" id="PF19051"/>
    </source>
</evidence>
<reference evidence="4" key="1">
    <citation type="journal article" date="2019" name="Int. J. Syst. Evol. Microbiol.">
        <title>The Global Catalogue of Microorganisms (GCM) 10K type strain sequencing project: providing services to taxonomists for standard genome sequencing and annotation.</title>
        <authorList>
            <consortium name="The Broad Institute Genomics Platform"/>
            <consortium name="The Broad Institute Genome Sequencing Center for Infectious Disease"/>
            <person name="Wu L."/>
            <person name="Ma J."/>
        </authorList>
    </citation>
    <scope>NUCLEOTIDE SEQUENCE [LARGE SCALE GENOMIC DNA]</scope>
    <source>
        <strain evidence="4">CGMCC 1.12479</strain>
    </source>
</reference>
<dbReference type="Pfam" id="PF19051">
    <property type="entry name" value="GFO_IDH_MocA_C2"/>
    <property type="match status" value="1"/>
</dbReference>
<proteinExistence type="predicted"/>
<comment type="caution">
    <text evidence="3">The sequence shown here is derived from an EMBL/GenBank/DDBJ whole genome shotgun (WGS) entry which is preliminary data.</text>
</comment>
<evidence type="ECO:0000313" key="4">
    <source>
        <dbReference type="Proteomes" id="UP000635885"/>
    </source>
</evidence>
<dbReference type="SUPFAM" id="SSF51735">
    <property type="entry name" value="NAD(P)-binding Rossmann-fold domains"/>
    <property type="match status" value="1"/>
</dbReference>
<dbReference type="InterPro" id="IPR043906">
    <property type="entry name" value="Gfo/Idh/MocA_OxRdtase_bact_C"/>
</dbReference>
<name>A0ABQ1MLK7_9BACT</name>
<sequence>MSKEENQSKPTEKKDRRDFLKKSALAIGAFHIIPSHVLFSKSEIRNKAGEIVQMASKVPSDRVNLACIGIGNRGEQVINDFGRIGLSNVVAFCDVDLGAPHTANILEKHSKAKRYKDFRELFDQREVEFDAAVICTPDFSHFPITMHAMASGKPVYVEKPMARTFQEVELMMKAAKKYGVVTQMGNQGHSEANSFQFKSWVDAGIIKDVHAITCHMNSRRRWHGWDTSMTSYPKPEPIPETLDWDLWLTTAEHHDYNKDFANGQWRCWYEFGMGALGDWGAHIMDSFHRYLDLGLPEEINAVKLDGHNLLFYPQATTLDFKFPKRGEMPAVNVTWYDGLENLPSIPEGYGSSELSDDIPAAGTGQIEKRTLNPGKIIYSKDLTFKGGSHGSTLSIIPEEAANDMKGNLPEVPESSSNHFANFLLACKGEEKTRSPFEISGPLSQIFSLGVLAQQMNANLKFDRKNKVITNNKVANELLNGTPPRKGWEEYYKI</sequence>
<dbReference type="InterPro" id="IPR000683">
    <property type="entry name" value="Gfo/Idh/MocA-like_OxRdtase_N"/>
</dbReference>
<accession>A0ABQ1MLK7</accession>
<feature type="domain" description="Gfo/Idh/MocA-like oxidoreductase N-terminal" evidence="1">
    <location>
        <begin position="64"/>
        <end position="185"/>
    </location>
</feature>
<keyword evidence="4" id="KW-1185">Reference proteome</keyword>
<dbReference type="InterPro" id="IPR036291">
    <property type="entry name" value="NAD(P)-bd_dom_sf"/>
</dbReference>
<dbReference type="PANTHER" id="PTHR43818">
    <property type="entry name" value="BCDNA.GH03377"/>
    <property type="match status" value="1"/>
</dbReference>
<dbReference type="Proteomes" id="UP000635885">
    <property type="component" value="Unassembled WGS sequence"/>
</dbReference>
<evidence type="ECO:0000259" key="1">
    <source>
        <dbReference type="Pfam" id="PF01408"/>
    </source>
</evidence>
<organism evidence="3 4">
    <name type="scientific">Belliella aquatica</name>
    <dbReference type="NCBI Taxonomy" id="1323734"/>
    <lineage>
        <taxon>Bacteria</taxon>
        <taxon>Pseudomonadati</taxon>
        <taxon>Bacteroidota</taxon>
        <taxon>Cytophagia</taxon>
        <taxon>Cytophagales</taxon>
        <taxon>Cyclobacteriaceae</taxon>
        <taxon>Belliella</taxon>
    </lineage>
</organism>